<dbReference type="PIRSF" id="PIRSF034077">
    <property type="entry name" value="UCP034077"/>
    <property type="match status" value="1"/>
</dbReference>
<dbReference type="SUPFAM" id="SSF74653">
    <property type="entry name" value="TolA/TonB C-terminal domain"/>
    <property type="match status" value="1"/>
</dbReference>
<name>A0A336K098_9BRAD</name>
<feature type="region of interest" description="Disordered" evidence="1">
    <location>
        <begin position="125"/>
        <end position="147"/>
    </location>
</feature>
<reference evidence="3 6" key="2">
    <citation type="submission" date="2018-07" db="EMBL/GenBank/DDBJ databases">
        <title>Genomic Encyclopedia of Archaeal and Bacterial Type Strains, Phase II (KMG-II): from individual species to whole genera.</title>
        <authorList>
            <person name="Goeker M."/>
        </authorList>
    </citation>
    <scope>NUCLEOTIDE SEQUENCE [LARGE SCALE GENOMIC DNA]</scope>
    <source>
        <strain evidence="3 6">JA575</strain>
    </source>
</reference>
<accession>A0A336K098</accession>
<evidence type="ECO:0000313" key="5">
    <source>
        <dbReference type="Proteomes" id="UP000252631"/>
    </source>
</evidence>
<organism evidence="4 5">
    <name type="scientific">Rhodopseudomonas pentothenatexigens</name>
    <dbReference type="NCBI Taxonomy" id="999699"/>
    <lineage>
        <taxon>Bacteria</taxon>
        <taxon>Pseudomonadati</taxon>
        <taxon>Pseudomonadota</taxon>
        <taxon>Alphaproteobacteria</taxon>
        <taxon>Hyphomicrobiales</taxon>
        <taxon>Nitrobacteraceae</taxon>
        <taxon>Rhodopseudomonas</taxon>
    </lineage>
</organism>
<keyword evidence="2" id="KW-0732">Signal</keyword>
<gene>
    <name evidence="3" type="ORF">BJ125_13517</name>
    <name evidence="4" type="ORF">SAMN05892882_13517</name>
</gene>
<dbReference type="Proteomes" id="UP000252631">
    <property type="component" value="Unassembled WGS sequence"/>
</dbReference>
<feature type="signal peptide" evidence="2">
    <location>
        <begin position="1"/>
        <end position="27"/>
    </location>
</feature>
<evidence type="ECO:0008006" key="7">
    <source>
        <dbReference type="Google" id="ProtNLM"/>
    </source>
</evidence>
<dbReference type="EMBL" id="UFQQ01000035">
    <property type="protein sequence ID" value="SSW93324.1"/>
    <property type="molecule type" value="Genomic_DNA"/>
</dbReference>
<dbReference type="RefSeq" id="WP_114360717.1">
    <property type="nucleotide sequence ID" value="NZ_QRDT01000035.1"/>
</dbReference>
<evidence type="ECO:0000313" key="6">
    <source>
        <dbReference type="Proteomes" id="UP000256343"/>
    </source>
</evidence>
<evidence type="ECO:0000313" key="3">
    <source>
        <dbReference type="EMBL" id="RED23960.1"/>
    </source>
</evidence>
<dbReference type="EMBL" id="QRDT01000035">
    <property type="protein sequence ID" value="RED23960.1"/>
    <property type="molecule type" value="Genomic_DNA"/>
</dbReference>
<sequence length="147" mass="15891">MLPRRQSAVAVALIAGAIGLSVCPASAQDAPIDNLNGLFSALKQCWRPPRLPAGDPGMQITVLVSFKRNGEILGKPRITFESPEAGRDDSLAYRVAVMEALQRCTPLPFTPSMGGAVAGRPFTLRFDDRRQSPKPTEKRAWLTTTTS</sequence>
<dbReference type="InterPro" id="IPR014587">
    <property type="entry name" value="UCP034077"/>
</dbReference>
<evidence type="ECO:0000313" key="4">
    <source>
        <dbReference type="EMBL" id="SSW93324.1"/>
    </source>
</evidence>
<evidence type="ECO:0000256" key="1">
    <source>
        <dbReference type="SAM" id="MobiDB-lite"/>
    </source>
</evidence>
<keyword evidence="6" id="KW-1185">Reference proteome</keyword>
<feature type="chain" id="PRO_5016394603" description="TonB family protein" evidence="2">
    <location>
        <begin position="28"/>
        <end position="147"/>
    </location>
</feature>
<proteinExistence type="predicted"/>
<dbReference type="OrthoDB" id="7997311at2"/>
<dbReference type="Proteomes" id="UP000256343">
    <property type="component" value="Unassembled WGS sequence"/>
</dbReference>
<evidence type="ECO:0000256" key="2">
    <source>
        <dbReference type="SAM" id="SignalP"/>
    </source>
</evidence>
<protein>
    <recommendedName>
        <fullName evidence="7">TonB family protein</fullName>
    </recommendedName>
</protein>
<dbReference type="AlphaFoldDB" id="A0A336K098"/>
<feature type="compositionally biased region" description="Basic and acidic residues" evidence="1">
    <location>
        <begin position="125"/>
        <end position="140"/>
    </location>
</feature>
<reference evidence="4 5" key="1">
    <citation type="submission" date="2017-08" db="EMBL/GenBank/DDBJ databases">
        <authorList>
            <person name="de Groot N.N."/>
        </authorList>
    </citation>
    <scope>NUCLEOTIDE SEQUENCE [LARGE SCALE GENOMIC DNA]</scope>
    <source>
        <strain evidence="4 5">JA575</strain>
    </source>
</reference>
<dbReference type="Gene3D" id="3.30.1150.10">
    <property type="match status" value="1"/>
</dbReference>